<evidence type="ECO:0000313" key="16">
    <source>
        <dbReference type="EMBL" id="AIT05231.1"/>
    </source>
</evidence>
<dbReference type="InterPro" id="IPR036942">
    <property type="entry name" value="Beta-barrel_TonB_sf"/>
</dbReference>
<evidence type="ECO:0000313" key="17">
    <source>
        <dbReference type="Proteomes" id="UP000033200"/>
    </source>
</evidence>
<evidence type="ECO:0000256" key="8">
    <source>
        <dbReference type="ARBA" id="ARBA00023077"/>
    </source>
</evidence>
<evidence type="ECO:0000256" key="9">
    <source>
        <dbReference type="ARBA" id="ARBA00023136"/>
    </source>
</evidence>
<dbReference type="PANTHER" id="PTHR32552">
    <property type="entry name" value="FERRICHROME IRON RECEPTOR-RELATED"/>
    <property type="match status" value="1"/>
</dbReference>
<dbReference type="GO" id="GO:0009279">
    <property type="term" value="C:cell outer membrane"/>
    <property type="evidence" value="ECO:0007669"/>
    <property type="project" value="UniProtKB-SubCell"/>
</dbReference>
<name>A0A097ECD8_9SPHN</name>
<evidence type="ECO:0000256" key="11">
    <source>
        <dbReference type="PROSITE-ProRule" id="PRU01360"/>
    </source>
</evidence>
<keyword evidence="10 11" id="KW-0998">Cell outer membrane</keyword>
<evidence type="ECO:0000256" key="3">
    <source>
        <dbReference type="ARBA" id="ARBA00022452"/>
    </source>
</evidence>
<feature type="domain" description="TonB-dependent receptor-like beta-barrel" evidence="14">
    <location>
        <begin position="323"/>
        <end position="761"/>
    </location>
</feature>
<comment type="subcellular location">
    <subcellularLocation>
        <location evidence="1 11">Cell outer membrane</location>
        <topology evidence="1 11">Multi-pass membrane protein</topology>
    </subcellularLocation>
</comment>
<keyword evidence="9 11" id="KW-0472">Membrane</keyword>
<dbReference type="SUPFAM" id="SSF56935">
    <property type="entry name" value="Porins"/>
    <property type="match status" value="1"/>
</dbReference>
<dbReference type="PROSITE" id="PS52016">
    <property type="entry name" value="TONB_DEPENDENT_REC_3"/>
    <property type="match status" value="1"/>
</dbReference>
<comment type="similarity">
    <text evidence="11 12">Belongs to the TonB-dependent receptor family.</text>
</comment>
<evidence type="ECO:0000256" key="2">
    <source>
        <dbReference type="ARBA" id="ARBA00022448"/>
    </source>
</evidence>
<evidence type="ECO:0000256" key="12">
    <source>
        <dbReference type="RuleBase" id="RU003357"/>
    </source>
</evidence>
<keyword evidence="4" id="KW-0410">Iron transport</keyword>
<evidence type="ECO:0000259" key="15">
    <source>
        <dbReference type="Pfam" id="PF07715"/>
    </source>
</evidence>
<gene>
    <name evidence="16" type="ORF">MC45_00940</name>
</gene>
<keyword evidence="5 11" id="KW-0812">Transmembrane</keyword>
<accession>A0A097ECD8</accession>
<dbReference type="EMBL" id="CP009571">
    <property type="protein sequence ID" value="AIT05231.1"/>
    <property type="molecule type" value="Genomic_DNA"/>
</dbReference>
<keyword evidence="16" id="KW-0675">Receptor</keyword>
<evidence type="ECO:0000256" key="6">
    <source>
        <dbReference type="ARBA" id="ARBA00023004"/>
    </source>
</evidence>
<keyword evidence="17" id="KW-1185">Reference proteome</keyword>
<dbReference type="InterPro" id="IPR039426">
    <property type="entry name" value="TonB-dep_rcpt-like"/>
</dbReference>
<dbReference type="InterPro" id="IPR000531">
    <property type="entry name" value="Beta-barrel_TonB"/>
</dbReference>
<protein>
    <submittedName>
        <fullName evidence="16">TonB-dependent receptor</fullName>
    </submittedName>
</protein>
<dbReference type="RefSeq" id="WP_038658461.1">
    <property type="nucleotide sequence ID" value="NZ_CP009571.1"/>
</dbReference>
<feature type="domain" description="TonB-dependent receptor plug" evidence="15">
    <location>
        <begin position="61"/>
        <end position="167"/>
    </location>
</feature>
<dbReference type="Pfam" id="PF00593">
    <property type="entry name" value="TonB_dep_Rec_b-barrel"/>
    <property type="match status" value="1"/>
</dbReference>
<dbReference type="KEGG" id="stax:MC45_00940"/>
<dbReference type="Proteomes" id="UP000033200">
    <property type="component" value="Chromosome"/>
</dbReference>
<evidence type="ECO:0000256" key="5">
    <source>
        <dbReference type="ARBA" id="ARBA00022692"/>
    </source>
</evidence>
<sequence length="798" mass="85720">MAIFRSSAPHVLCVVALGAGIVAAPAAAQSVAPQPDAAASPAPSEIAEITVTARRRTESLATTPVSATVLSGSDLLQQNVRSFQDLRGAVSNLELVPLLSGGTSFTVRGIGQTFNQVNSDTKAGFYVDEMYVSRQEGNDLYFYDIASLQVLKGPQGTLFGKNTTAGAVLLTTQRPTDRFEGYAQVRAGSLRRIDTEGALNLPLADGIYARASFRTQSVRGFIKHVLDDGRSGNVNNQSGRLQLRLDKGGPLTIDLLGEYNRSSTDGGATIPLACLPGADYIQNYDALHRVPYCTAYPVLGRSDTVYGGATLLAPTSAAVTDLARGGDADGAGRYRGLGPFNRTTATTLNGRLGYDLGGGIALHSVTAYRRSRARFYTPVNNAPDDIYAEYDDTRTSQFTQEVTIGGTVADDRLTFLAGAFYFQQKTRFLQDTGPDWIDPLGYVYDAALTYRSYAGFAQASYKVTPKLELTLGARYTYDRKTGSSYVFFAGRSNTFLYNGLPTSCGYFTGDFLGGIANCGGAPFTASGRNHWDGFDPKLQLSYRWSNTIFTYLTAAHGYNAGGFNQQIGGSSSDGRFPSSYDPEKLWSYEAGIKLDLLARRAVVNLSGFYQKYTDIQAGVNVLIGNVSTRQVQSAASAHEAGFEAEVVLRPVPDLTLRGNAAYLTQGYDSIRPNAVTLTLDTPVSSAPKYTYSAAVAYDLHLADGGTVTPSVDVRGVGAKPACQSGADYVCRLPAYALVGFRLDFAPRADGPWRIGLWGTNLFDTVTQQARTGFFGGFGIDRFTPGRPREIGVETSLRF</sequence>
<keyword evidence="7" id="KW-0406">Ion transport</keyword>
<dbReference type="AlphaFoldDB" id="A0A097ECD8"/>
<evidence type="ECO:0000256" key="13">
    <source>
        <dbReference type="SAM" id="SignalP"/>
    </source>
</evidence>
<reference evidence="16 17" key="1">
    <citation type="submission" date="2014-09" db="EMBL/GenBank/DDBJ databases">
        <title>Using Illumina technology Improving SMRT sequencing Genome Assembly by RASTools.</title>
        <authorList>
            <person name="Zhou Y."/>
            <person name="Ma T."/>
            <person name="Liu T."/>
        </authorList>
    </citation>
    <scope>NUCLEOTIDE SEQUENCE [LARGE SCALE GENOMIC DNA]</scope>
    <source>
        <strain evidence="16 17">ATCC 55669</strain>
    </source>
</reference>
<evidence type="ECO:0000256" key="4">
    <source>
        <dbReference type="ARBA" id="ARBA00022496"/>
    </source>
</evidence>
<keyword evidence="3 11" id="KW-1134">Transmembrane beta strand</keyword>
<dbReference type="Gene3D" id="2.40.170.20">
    <property type="entry name" value="TonB-dependent receptor, beta-barrel domain"/>
    <property type="match status" value="2"/>
</dbReference>
<organism evidence="16 17">
    <name type="scientific">Sphingomonas taxi</name>
    <dbReference type="NCBI Taxonomy" id="1549858"/>
    <lineage>
        <taxon>Bacteria</taxon>
        <taxon>Pseudomonadati</taxon>
        <taxon>Pseudomonadota</taxon>
        <taxon>Alphaproteobacteria</taxon>
        <taxon>Sphingomonadales</taxon>
        <taxon>Sphingomonadaceae</taxon>
        <taxon>Sphingomonas</taxon>
    </lineage>
</organism>
<evidence type="ECO:0000256" key="1">
    <source>
        <dbReference type="ARBA" id="ARBA00004571"/>
    </source>
</evidence>
<evidence type="ECO:0000259" key="14">
    <source>
        <dbReference type="Pfam" id="PF00593"/>
    </source>
</evidence>
<keyword evidence="6" id="KW-0408">Iron</keyword>
<dbReference type="GO" id="GO:0006826">
    <property type="term" value="P:iron ion transport"/>
    <property type="evidence" value="ECO:0007669"/>
    <property type="project" value="UniProtKB-KW"/>
</dbReference>
<feature type="signal peptide" evidence="13">
    <location>
        <begin position="1"/>
        <end position="28"/>
    </location>
</feature>
<dbReference type="HOGENOM" id="CLU_008287_15_0_5"/>
<dbReference type="Pfam" id="PF07715">
    <property type="entry name" value="Plug"/>
    <property type="match status" value="1"/>
</dbReference>
<dbReference type="eggNOG" id="COG4773">
    <property type="taxonomic scope" value="Bacteria"/>
</dbReference>
<dbReference type="PANTHER" id="PTHR32552:SF81">
    <property type="entry name" value="TONB-DEPENDENT OUTER MEMBRANE RECEPTOR"/>
    <property type="match status" value="1"/>
</dbReference>
<keyword evidence="13" id="KW-0732">Signal</keyword>
<proteinExistence type="inferred from homology"/>
<keyword evidence="2 11" id="KW-0813">Transport</keyword>
<evidence type="ECO:0000256" key="7">
    <source>
        <dbReference type="ARBA" id="ARBA00023065"/>
    </source>
</evidence>
<feature type="chain" id="PRO_5001929550" evidence="13">
    <location>
        <begin position="29"/>
        <end position="798"/>
    </location>
</feature>
<keyword evidence="8 12" id="KW-0798">TonB box</keyword>
<dbReference type="InterPro" id="IPR012910">
    <property type="entry name" value="Plug_dom"/>
</dbReference>
<evidence type="ECO:0000256" key="10">
    <source>
        <dbReference type="ARBA" id="ARBA00023237"/>
    </source>
</evidence>
<dbReference type="STRING" id="1549858.MC45_00940"/>